<dbReference type="OrthoDB" id="5537330at2759"/>
<name>A0A507ALP0_9PEZI</name>
<evidence type="ECO:0000313" key="2">
    <source>
        <dbReference type="Proteomes" id="UP000319257"/>
    </source>
</evidence>
<evidence type="ECO:0000313" key="1">
    <source>
        <dbReference type="EMBL" id="TPX11545.1"/>
    </source>
</evidence>
<dbReference type="EMBL" id="SKBQ01000048">
    <property type="protein sequence ID" value="TPX11545.1"/>
    <property type="molecule type" value="Genomic_DNA"/>
</dbReference>
<dbReference type="InterPro" id="IPR052999">
    <property type="entry name" value="PTS1_Protein"/>
</dbReference>
<dbReference type="AlphaFoldDB" id="A0A507ALP0"/>
<sequence>MAPITPTLPESFFSSVLNAKDTATKVRWYMCVIVNLSSLNYADVIPQVYSHLEANLLAGLSHDDQFKAVQQIQEGLVKSLGIAGAARTGNGLRVFAKCTPGGLLVKESLRLQETEATAIRRGKKFFSRVYDKNPLFKPEVTARASPDYWFIVKDIIYGRLFSFDAILDDLTSAYAMVSALYGMNSPDQLRNHMIGMQLNGADKQSLQELQDLLLGLGDILGVKFRFDRVPIPDVPSQACS</sequence>
<gene>
    <name evidence="1" type="ORF">E0L32_007756</name>
</gene>
<dbReference type="Proteomes" id="UP000319257">
    <property type="component" value="Unassembled WGS sequence"/>
</dbReference>
<dbReference type="InterPro" id="IPR029032">
    <property type="entry name" value="AhpD-like"/>
</dbReference>
<protein>
    <submittedName>
        <fullName evidence="1">Uncharacterized protein</fullName>
    </submittedName>
</protein>
<dbReference type="Gene3D" id="1.20.1290.10">
    <property type="entry name" value="AhpD-like"/>
    <property type="match status" value="1"/>
</dbReference>
<keyword evidence="2" id="KW-1185">Reference proteome</keyword>
<dbReference type="SUPFAM" id="SSF69118">
    <property type="entry name" value="AhpD-like"/>
    <property type="match status" value="1"/>
</dbReference>
<accession>A0A507ALP0</accession>
<dbReference type="PANTHER" id="PTHR28180">
    <property type="entry name" value="CONSERVED MITOCHONDRIAL PROTEIN-RELATED"/>
    <property type="match status" value="1"/>
</dbReference>
<dbReference type="InParanoid" id="A0A507ALP0"/>
<dbReference type="RefSeq" id="XP_030993256.1">
    <property type="nucleotide sequence ID" value="XM_031142535.1"/>
</dbReference>
<dbReference type="PANTHER" id="PTHR28180:SF2">
    <property type="entry name" value="PEROXISOMAL PROTEIN 2"/>
    <property type="match status" value="1"/>
</dbReference>
<dbReference type="STRING" id="1093900.A0A507ALP0"/>
<organism evidence="1 2">
    <name type="scientific">Thyridium curvatum</name>
    <dbReference type="NCBI Taxonomy" id="1093900"/>
    <lineage>
        <taxon>Eukaryota</taxon>
        <taxon>Fungi</taxon>
        <taxon>Dikarya</taxon>
        <taxon>Ascomycota</taxon>
        <taxon>Pezizomycotina</taxon>
        <taxon>Sordariomycetes</taxon>
        <taxon>Sordariomycetidae</taxon>
        <taxon>Thyridiales</taxon>
        <taxon>Thyridiaceae</taxon>
        <taxon>Thyridium</taxon>
    </lineage>
</organism>
<dbReference type="GeneID" id="41975203"/>
<reference evidence="1 2" key="1">
    <citation type="submission" date="2019-06" db="EMBL/GenBank/DDBJ databases">
        <title>Draft genome sequence of the filamentous fungus Phialemoniopsis curvata isolated from diesel fuel.</title>
        <authorList>
            <person name="Varaljay V.A."/>
            <person name="Lyon W.J."/>
            <person name="Crouch A.L."/>
            <person name="Drake C.E."/>
            <person name="Hollomon J.M."/>
            <person name="Nadeau L.J."/>
            <person name="Nunn H.S."/>
            <person name="Stevenson B.S."/>
            <person name="Bojanowski C.L."/>
            <person name="Crookes-Goodson W.J."/>
        </authorList>
    </citation>
    <scope>NUCLEOTIDE SEQUENCE [LARGE SCALE GENOMIC DNA]</scope>
    <source>
        <strain evidence="1 2">D216</strain>
    </source>
</reference>
<comment type="caution">
    <text evidence="1">The sequence shown here is derived from an EMBL/GenBank/DDBJ whole genome shotgun (WGS) entry which is preliminary data.</text>
</comment>
<proteinExistence type="predicted"/>